<organism evidence="10">
    <name type="scientific">Eiseniibacteriota bacterium</name>
    <dbReference type="NCBI Taxonomy" id="2212470"/>
    <lineage>
        <taxon>Bacteria</taxon>
        <taxon>Candidatus Eiseniibacteriota</taxon>
    </lineage>
</organism>
<dbReference type="EC" id="4.1.1.11" evidence="9"/>
<dbReference type="SUPFAM" id="SSF50692">
    <property type="entry name" value="ADC-like"/>
    <property type="match status" value="1"/>
</dbReference>
<dbReference type="GO" id="GO:0015940">
    <property type="term" value="P:pantothenate biosynthetic process"/>
    <property type="evidence" value="ECO:0007669"/>
    <property type="project" value="UniProtKB-UniRule"/>
</dbReference>
<dbReference type="InterPro" id="IPR009010">
    <property type="entry name" value="Asp_de-COase-like_dom_sf"/>
</dbReference>
<evidence type="ECO:0000256" key="1">
    <source>
        <dbReference type="ARBA" id="ARBA00022490"/>
    </source>
</evidence>
<comment type="subunit">
    <text evidence="9">Heterooctamer of four alpha and four beta subunits.</text>
</comment>
<keyword evidence="7 9" id="KW-0704">Schiff base</keyword>
<evidence type="ECO:0000256" key="5">
    <source>
        <dbReference type="ARBA" id="ARBA00023145"/>
    </source>
</evidence>
<comment type="PTM">
    <text evidence="9">Is synthesized initially as an inactive proenzyme, which is activated by self-cleavage at a specific serine bond to produce a beta-subunit with a hydroxyl group at its C-terminus and an alpha-subunit with a pyruvoyl group at its N-terminus.</text>
</comment>
<dbReference type="UniPathway" id="UPA00028">
    <property type="reaction ID" value="UER00002"/>
</dbReference>
<feature type="binding site" evidence="9">
    <location>
        <begin position="73"/>
        <end position="75"/>
    </location>
    <ligand>
        <name>substrate</name>
    </ligand>
</feature>
<keyword evidence="1 9" id="KW-0963">Cytoplasm</keyword>
<keyword evidence="8 9" id="KW-0670">Pyruvate</keyword>
<keyword evidence="4 9" id="KW-0068">Autocatalytic cleavage</keyword>
<feature type="modified residue" description="Pyruvic acid (Ser)" evidence="9">
    <location>
        <position position="25"/>
    </location>
</feature>
<dbReference type="EMBL" id="DSEC01000081">
    <property type="protein sequence ID" value="HER43046.1"/>
    <property type="molecule type" value="Genomic_DNA"/>
</dbReference>
<keyword evidence="2 9" id="KW-0566">Pantothenate biosynthesis</keyword>
<comment type="function">
    <text evidence="9">Catalyzes the pyruvoyl-dependent decarboxylation of aspartate to produce beta-alanine.</text>
</comment>
<dbReference type="NCBIfam" id="TIGR00223">
    <property type="entry name" value="panD"/>
    <property type="match status" value="1"/>
</dbReference>
<evidence type="ECO:0000256" key="8">
    <source>
        <dbReference type="ARBA" id="ARBA00023317"/>
    </source>
</evidence>
<comment type="catalytic activity">
    <reaction evidence="9">
        <text>L-aspartate + H(+) = beta-alanine + CO2</text>
        <dbReference type="Rhea" id="RHEA:19497"/>
        <dbReference type="ChEBI" id="CHEBI:15378"/>
        <dbReference type="ChEBI" id="CHEBI:16526"/>
        <dbReference type="ChEBI" id="CHEBI:29991"/>
        <dbReference type="ChEBI" id="CHEBI:57966"/>
        <dbReference type="EC" id="4.1.1.11"/>
    </reaction>
</comment>
<feature type="binding site" evidence="9">
    <location>
        <position position="57"/>
    </location>
    <ligand>
        <name>substrate</name>
    </ligand>
</feature>
<comment type="caution">
    <text evidence="10">The sequence shown here is derived from an EMBL/GenBank/DDBJ whole genome shotgun (WGS) entry which is preliminary data.</text>
</comment>
<feature type="active site" description="Proton donor" evidence="9">
    <location>
        <position position="58"/>
    </location>
</feature>
<comment type="subcellular location">
    <subcellularLocation>
        <location evidence="9">Cytoplasm</location>
    </subcellularLocation>
</comment>
<dbReference type="Pfam" id="PF02261">
    <property type="entry name" value="Asp_decarbox"/>
    <property type="match status" value="1"/>
</dbReference>
<proteinExistence type="inferred from homology"/>
<dbReference type="PANTHER" id="PTHR21012:SF0">
    <property type="entry name" value="ASPARTATE 1-DECARBOXYLASE"/>
    <property type="match status" value="1"/>
</dbReference>
<name>A0A7V2ATN1_UNCEI</name>
<feature type="active site" description="Schiff-base intermediate with substrate; via pyruvic acid" evidence="9">
    <location>
        <position position="25"/>
    </location>
</feature>
<dbReference type="HAMAP" id="MF_00446">
    <property type="entry name" value="PanD"/>
    <property type="match status" value="1"/>
</dbReference>
<evidence type="ECO:0000256" key="7">
    <source>
        <dbReference type="ARBA" id="ARBA00023270"/>
    </source>
</evidence>
<keyword evidence="3 9" id="KW-0210">Decarboxylase</keyword>
<comment type="similarity">
    <text evidence="9">Belongs to the PanD family.</text>
</comment>
<keyword evidence="5 9" id="KW-0865">Zymogen</keyword>
<comment type="pathway">
    <text evidence="9">Cofactor biosynthesis; (R)-pantothenate biosynthesis; beta-alanine from L-aspartate: step 1/1.</text>
</comment>
<dbReference type="AlphaFoldDB" id="A0A7V2ATN1"/>
<feature type="chain" id="PRO_5031660933" description="Aspartate 1-decarboxylase alpha chain" evidence="9">
    <location>
        <begin position="25"/>
        <end position="115"/>
    </location>
</feature>
<evidence type="ECO:0000256" key="2">
    <source>
        <dbReference type="ARBA" id="ARBA00022655"/>
    </source>
</evidence>
<accession>A0A7V2ATN1</accession>
<dbReference type="PANTHER" id="PTHR21012">
    <property type="entry name" value="ASPARTATE 1-DECARBOXYLASE"/>
    <property type="match status" value="1"/>
</dbReference>
<protein>
    <recommendedName>
        <fullName evidence="9">Aspartate 1-decarboxylase</fullName>
        <ecNumber evidence="9">4.1.1.11</ecNumber>
    </recommendedName>
    <alternativeName>
        <fullName evidence="9">Aspartate alpha-decarboxylase</fullName>
    </alternativeName>
    <component>
        <recommendedName>
            <fullName evidence="9">Aspartate 1-decarboxylase beta chain</fullName>
        </recommendedName>
    </component>
    <component>
        <recommendedName>
            <fullName evidence="9">Aspartate 1-decarboxylase alpha chain</fullName>
        </recommendedName>
    </component>
</protein>
<dbReference type="GO" id="GO:0004068">
    <property type="term" value="F:aspartate 1-decarboxylase activity"/>
    <property type="evidence" value="ECO:0007669"/>
    <property type="project" value="UniProtKB-UniRule"/>
</dbReference>
<dbReference type="Proteomes" id="UP000886069">
    <property type="component" value="Unassembled WGS sequence"/>
</dbReference>
<gene>
    <name evidence="9" type="primary">panD</name>
    <name evidence="10" type="ORF">ENO08_01130</name>
</gene>
<dbReference type="GO" id="GO:0005829">
    <property type="term" value="C:cytosol"/>
    <property type="evidence" value="ECO:0007669"/>
    <property type="project" value="TreeGrafter"/>
</dbReference>
<reference evidence="10" key="1">
    <citation type="journal article" date="2020" name="mSystems">
        <title>Genome- and Community-Level Interaction Insights into Carbon Utilization and Element Cycling Functions of Hydrothermarchaeota in Hydrothermal Sediment.</title>
        <authorList>
            <person name="Zhou Z."/>
            <person name="Liu Y."/>
            <person name="Xu W."/>
            <person name="Pan J."/>
            <person name="Luo Z.H."/>
            <person name="Li M."/>
        </authorList>
    </citation>
    <scope>NUCLEOTIDE SEQUENCE [LARGE SCALE GENOMIC DNA]</scope>
    <source>
        <strain evidence="10">SpSt-1233</strain>
    </source>
</reference>
<keyword evidence="6 9" id="KW-0456">Lyase</keyword>
<dbReference type="Gene3D" id="2.40.40.20">
    <property type="match status" value="1"/>
</dbReference>
<feature type="chain" id="PRO_5031660934" description="Aspartate 1-decarboxylase beta chain" evidence="9">
    <location>
        <begin position="1"/>
        <end position="24"/>
    </location>
</feature>
<evidence type="ECO:0000256" key="6">
    <source>
        <dbReference type="ARBA" id="ARBA00023239"/>
    </source>
</evidence>
<sequence>MKRFLLKSMILRATVTQADLRYVGSITIDEDLMDRADLSEHENVHVVDRTNGHRLQTYVIKGERGSGVIGMNGAAAHLVNEGDEIDIMAYGWSSGEARPVLIEVDSKNTFRRFAG</sequence>
<dbReference type="CDD" id="cd06919">
    <property type="entry name" value="Asp_decarbox"/>
    <property type="match status" value="1"/>
</dbReference>
<dbReference type="GO" id="GO:0006523">
    <property type="term" value="P:alanine biosynthetic process"/>
    <property type="evidence" value="ECO:0007669"/>
    <property type="project" value="InterPro"/>
</dbReference>
<evidence type="ECO:0000256" key="3">
    <source>
        <dbReference type="ARBA" id="ARBA00022793"/>
    </source>
</evidence>
<evidence type="ECO:0000313" key="10">
    <source>
        <dbReference type="EMBL" id="HER43046.1"/>
    </source>
</evidence>
<comment type="cofactor">
    <cofactor evidence="9">
        <name>pyruvate</name>
        <dbReference type="ChEBI" id="CHEBI:15361"/>
    </cofactor>
    <text evidence="9">Binds 1 pyruvoyl group covalently per subunit.</text>
</comment>
<dbReference type="InterPro" id="IPR003190">
    <property type="entry name" value="Asp_decarbox"/>
</dbReference>
<evidence type="ECO:0000256" key="4">
    <source>
        <dbReference type="ARBA" id="ARBA00022813"/>
    </source>
</evidence>
<evidence type="ECO:0000256" key="9">
    <source>
        <dbReference type="HAMAP-Rule" id="MF_00446"/>
    </source>
</evidence>